<keyword evidence="1" id="KW-0963">Cytoplasm</keyword>
<dbReference type="PANTHER" id="PTHR23245">
    <property type="entry name" value="TRNA METHYLTRANSFERASE"/>
    <property type="match status" value="1"/>
</dbReference>
<sequence>MKEEKWKKIEIVGDLAIIGIPFNKKPEDLVDYAKQILNKHKYIKSVWGQYRDTSGDYRLSSFYHIYGDLRSSTLYKEYECKYFLDITKVFFSSKLSYEHLRVAKQVKKGETIINMFAGYGPFSILSAKIGKPKIIYSFDINPFAYYFMMVNIDINKTYNVIPIYGDVFRKIYEVENADRIISPLPEKYKEAYEIALQKIKPNGIIHLFIELETNKENDNPIKKALELFPKAKFARVVRSVKPYKYHVILDIYI</sequence>
<reference evidence="7 8" key="1">
    <citation type="submission" date="2017-03" db="EMBL/GenBank/DDBJ databases">
        <title>Sulfur activation and transportation mechanism of thermophilic Archaea Acidianus manzaensis YN-25.</title>
        <authorList>
            <person name="Ma Y."/>
            <person name="Yang Y."/>
            <person name="Xia J."/>
        </authorList>
    </citation>
    <scope>NUCLEOTIDE SEQUENCE [LARGE SCALE GENOMIC DNA]</scope>
    <source>
        <strain evidence="7 8">YN-25</strain>
    </source>
</reference>
<dbReference type="STRING" id="282676.B6F84_02945"/>
<accession>A0A1W6JXU4</accession>
<protein>
    <submittedName>
        <fullName evidence="7">Methyltransferase</fullName>
    </submittedName>
</protein>
<dbReference type="OrthoDB" id="8079at2157"/>
<dbReference type="PROSITE" id="PS51684">
    <property type="entry name" value="SAM_MT_TRM5_TYW2"/>
    <property type="match status" value="1"/>
</dbReference>
<dbReference type="Proteomes" id="UP000193404">
    <property type="component" value="Chromosome"/>
</dbReference>
<keyword evidence="3 7" id="KW-0808">Transferase</keyword>
<keyword evidence="5" id="KW-0819">tRNA processing</keyword>
<dbReference type="AlphaFoldDB" id="A0A1W6JXU4"/>
<dbReference type="CDD" id="cd02440">
    <property type="entry name" value="AdoMet_MTases"/>
    <property type="match status" value="1"/>
</dbReference>
<dbReference type="GO" id="GO:0002939">
    <property type="term" value="P:tRNA N1-guanine methylation"/>
    <property type="evidence" value="ECO:0007669"/>
    <property type="project" value="TreeGrafter"/>
</dbReference>
<feature type="domain" description="SAM-dependent methyltransferase TRM5/TYW2-type" evidence="6">
    <location>
        <begin position="9"/>
        <end position="253"/>
    </location>
</feature>
<evidence type="ECO:0000256" key="3">
    <source>
        <dbReference type="ARBA" id="ARBA00022679"/>
    </source>
</evidence>
<gene>
    <name evidence="7" type="ORF">B6F84_02945</name>
</gene>
<evidence type="ECO:0000313" key="7">
    <source>
        <dbReference type="EMBL" id="ARM75088.1"/>
    </source>
</evidence>
<dbReference type="GO" id="GO:0008175">
    <property type="term" value="F:tRNA methyltransferase activity"/>
    <property type="evidence" value="ECO:0007669"/>
    <property type="project" value="TreeGrafter"/>
</dbReference>
<dbReference type="GO" id="GO:0005737">
    <property type="term" value="C:cytoplasm"/>
    <property type="evidence" value="ECO:0007669"/>
    <property type="project" value="TreeGrafter"/>
</dbReference>
<evidence type="ECO:0000256" key="1">
    <source>
        <dbReference type="ARBA" id="ARBA00022490"/>
    </source>
</evidence>
<dbReference type="NCBIfam" id="NF047729">
    <property type="entry name" value="tRNAMtaseTaw21"/>
    <property type="match status" value="1"/>
</dbReference>
<dbReference type="PANTHER" id="PTHR23245:SF36">
    <property type="entry name" value="TRNA (GUANINE(37)-N1)-METHYLTRANSFERASE"/>
    <property type="match status" value="1"/>
</dbReference>
<dbReference type="Gene3D" id="3.40.50.150">
    <property type="entry name" value="Vaccinia Virus protein VP39"/>
    <property type="match status" value="1"/>
</dbReference>
<keyword evidence="2 7" id="KW-0489">Methyltransferase</keyword>
<evidence type="ECO:0000256" key="2">
    <source>
        <dbReference type="ARBA" id="ARBA00022603"/>
    </source>
</evidence>
<dbReference type="KEGG" id="aman:B6F84_02945"/>
<name>A0A1W6JXU4_9CREN</name>
<dbReference type="Pfam" id="PF02475">
    <property type="entry name" value="TRM5-TYW2_MTfase"/>
    <property type="match status" value="1"/>
</dbReference>
<evidence type="ECO:0000256" key="4">
    <source>
        <dbReference type="ARBA" id="ARBA00022691"/>
    </source>
</evidence>
<keyword evidence="8" id="KW-1185">Reference proteome</keyword>
<dbReference type="InterPro" id="IPR056743">
    <property type="entry name" value="TRM5-TYW2-like_MTfase"/>
</dbReference>
<dbReference type="GeneID" id="41589842"/>
<evidence type="ECO:0000256" key="5">
    <source>
        <dbReference type="ARBA" id="ARBA00022694"/>
    </source>
</evidence>
<proteinExistence type="predicted"/>
<evidence type="ECO:0000313" key="8">
    <source>
        <dbReference type="Proteomes" id="UP000193404"/>
    </source>
</evidence>
<evidence type="ECO:0000259" key="6">
    <source>
        <dbReference type="PROSITE" id="PS51684"/>
    </source>
</evidence>
<dbReference type="RefSeq" id="WP_148690846.1">
    <property type="nucleotide sequence ID" value="NZ_CP020477.1"/>
</dbReference>
<dbReference type="InterPro" id="IPR030382">
    <property type="entry name" value="MeTrfase_TRM5/TYW2"/>
</dbReference>
<keyword evidence="4" id="KW-0949">S-adenosyl-L-methionine</keyword>
<organism evidence="7 8">
    <name type="scientific">Acidianus manzaensis</name>
    <dbReference type="NCBI Taxonomy" id="282676"/>
    <lineage>
        <taxon>Archaea</taxon>
        <taxon>Thermoproteota</taxon>
        <taxon>Thermoprotei</taxon>
        <taxon>Sulfolobales</taxon>
        <taxon>Sulfolobaceae</taxon>
        <taxon>Acidianus</taxon>
    </lineage>
</organism>
<dbReference type="SUPFAM" id="SSF53335">
    <property type="entry name" value="S-adenosyl-L-methionine-dependent methyltransferases"/>
    <property type="match status" value="1"/>
</dbReference>
<dbReference type="EMBL" id="CP020477">
    <property type="protein sequence ID" value="ARM75088.1"/>
    <property type="molecule type" value="Genomic_DNA"/>
</dbReference>
<dbReference type="InterPro" id="IPR029063">
    <property type="entry name" value="SAM-dependent_MTases_sf"/>
</dbReference>